<comment type="caution">
    <text evidence="3">The sequence shown here is derived from an EMBL/GenBank/DDBJ whole genome shotgun (WGS) entry which is preliminary data.</text>
</comment>
<evidence type="ECO:0000313" key="4">
    <source>
        <dbReference type="Proteomes" id="UP001500221"/>
    </source>
</evidence>
<dbReference type="PROSITE" id="PS51257">
    <property type="entry name" value="PROKAR_LIPOPROTEIN"/>
    <property type="match status" value="1"/>
</dbReference>
<dbReference type="EMBL" id="BAABKG010000004">
    <property type="protein sequence ID" value="GAA5152902.1"/>
    <property type="molecule type" value="Genomic_DNA"/>
</dbReference>
<evidence type="ECO:0008006" key="5">
    <source>
        <dbReference type="Google" id="ProtNLM"/>
    </source>
</evidence>
<organism evidence="3 4">
    <name type="scientific">Nocardioides marinquilinus</name>
    <dbReference type="NCBI Taxonomy" id="1210400"/>
    <lineage>
        <taxon>Bacteria</taxon>
        <taxon>Bacillati</taxon>
        <taxon>Actinomycetota</taxon>
        <taxon>Actinomycetes</taxon>
        <taxon>Propionibacteriales</taxon>
        <taxon>Nocardioidaceae</taxon>
        <taxon>Nocardioides</taxon>
    </lineage>
</organism>
<sequence>MRLSLAAVALLLVASACSGDDSPDRPDDTAPPDVATSSALTGTRERARCIVSDPEGELIVVPGTLDPDQPLRLGDAELIDAVNLEVVESSVVAFSGRAGLQGIVQDYPPLPNAGLADSLADWSERRPLAGHQVAADAPQQAVLVALRLVDATRPGHLDGVRLTYADDAAPTEMVQPVLVEPHDALCTIAEVDGTLAWVPAS</sequence>
<dbReference type="Proteomes" id="UP001500221">
    <property type="component" value="Unassembled WGS sequence"/>
</dbReference>
<name>A0ABP9PWV7_9ACTN</name>
<protein>
    <recommendedName>
        <fullName evidence="5">Lipoprotein</fullName>
    </recommendedName>
</protein>
<evidence type="ECO:0000256" key="1">
    <source>
        <dbReference type="SAM" id="MobiDB-lite"/>
    </source>
</evidence>
<accession>A0ABP9PWV7</accession>
<reference evidence="4" key="1">
    <citation type="journal article" date="2019" name="Int. J. Syst. Evol. Microbiol.">
        <title>The Global Catalogue of Microorganisms (GCM) 10K type strain sequencing project: providing services to taxonomists for standard genome sequencing and annotation.</title>
        <authorList>
            <consortium name="The Broad Institute Genomics Platform"/>
            <consortium name="The Broad Institute Genome Sequencing Center for Infectious Disease"/>
            <person name="Wu L."/>
            <person name="Ma J."/>
        </authorList>
    </citation>
    <scope>NUCLEOTIDE SEQUENCE [LARGE SCALE GENOMIC DNA]</scope>
    <source>
        <strain evidence="4">JCM 18459</strain>
    </source>
</reference>
<gene>
    <name evidence="3" type="ORF">GCM10023340_34010</name>
</gene>
<evidence type="ECO:0000256" key="2">
    <source>
        <dbReference type="SAM" id="SignalP"/>
    </source>
</evidence>
<feature type="region of interest" description="Disordered" evidence="1">
    <location>
        <begin position="19"/>
        <end position="41"/>
    </location>
</feature>
<dbReference type="RefSeq" id="WP_345461269.1">
    <property type="nucleotide sequence ID" value="NZ_BAABKG010000004.1"/>
</dbReference>
<feature type="chain" id="PRO_5045401514" description="Lipoprotein" evidence="2">
    <location>
        <begin position="19"/>
        <end position="201"/>
    </location>
</feature>
<evidence type="ECO:0000313" key="3">
    <source>
        <dbReference type="EMBL" id="GAA5152902.1"/>
    </source>
</evidence>
<feature type="signal peptide" evidence="2">
    <location>
        <begin position="1"/>
        <end position="18"/>
    </location>
</feature>
<proteinExistence type="predicted"/>
<keyword evidence="4" id="KW-1185">Reference proteome</keyword>
<keyword evidence="2" id="KW-0732">Signal</keyword>